<accession>A0A1H3NE12</accession>
<proteinExistence type="predicted"/>
<dbReference type="STRING" id="651662.SAMN04488069_11654"/>
<name>A0A1H3NE12_9BACT</name>
<dbReference type="Proteomes" id="UP000199249">
    <property type="component" value="Unassembled WGS sequence"/>
</dbReference>
<gene>
    <name evidence="2" type="ORF">SAMN04488069_11654</name>
</gene>
<dbReference type="Pfam" id="PF10686">
    <property type="entry name" value="YAcAr"/>
    <property type="match status" value="1"/>
</dbReference>
<dbReference type="EMBL" id="FNOV01000016">
    <property type="protein sequence ID" value="SDY86983.1"/>
    <property type="molecule type" value="Genomic_DNA"/>
</dbReference>
<sequence length="141" mass="14736">MYNKYAIMKHKTTTVAVVGSRSLATCQALLARLQELRATGRLSRVVSGGAAGVDQLAAGWCRAHGVPLLELRPDYATYGPAAPHVRNAAIVRGADLVLVCWDGQSRGTLGAARAAARLGRRCEWLAHPTPGALPVAGGLGL</sequence>
<reference evidence="3" key="1">
    <citation type="submission" date="2016-10" db="EMBL/GenBank/DDBJ databases">
        <authorList>
            <person name="Varghese N."/>
            <person name="Submissions S."/>
        </authorList>
    </citation>
    <scope>NUCLEOTIDE SEQUENCE [LARGE SCALE GENOMIC DNA]</scope>
    <source>
        <strain evidence="3">CGMCC 1.8975</strain>
    </source>
</reference>
<organism evidence="2 3">
    <name type="scientific">Hymenobacter psychrophilus</name>
    <dbReference type="NCBI Taxonomy" id="651662"/>
    <lineage>
        <taxon>Bacteria</taxon>
        <taxon>Pseudomonadati</taxon>
        <taxon>Bacteroidota</taxon>
        <taxon>Cytophagia</taxon>
        <taxon>Cytophagales</taxon>
        <taxon>Hymenobacteraceae</taxon>
        <taxon>Hymenobacter</taxon>
    </lineage>
</organism>
<dbReference type="AlphaFoldDB" id="A0A1H3NE12"/>
<dbReference type="SUPFAM" id="SSF102405">
    <property type="entry name" value="MCP/YpsA-like"/>
    <property type="match status" value="1"/>
</dbReference>
<keyword evidence="3" id="KW-1185">Reference proteome</keyword>
<protein>
    <recommendedName>
        <fullName evidence="1">YspA cpYpsA-related SLOG domain-containing protein</fullName>
    </recommendedName>
</protein>
<feature type="domain" description="YspA cpYpsA-related SLOG" evidence="1">
    <location>
        <begin position="14"/>
        <end position="78"/>
    </location>
</feature>
<dbReference type="InterPro" id="IPR019627">
    <property type="entry name" value="YAcAr"/>
</dbReference>
<evidence type="ECO:0000313" key="3">
    <source>
        <dbReference type="Proteomes" id="UP000199249"/>
    </source>
</evidence>
<evidence type="ECO:0000259" key="1">
    <source>
        <dbReference type="Pfam" id="PF10686"/>
    </source>
</evidence>
<evidence type="ECO:0000313" key="2">
    <source>
        <dbReference type="EMBL" id="SDY86983.1"/>
    </source>
</evidence>